<dbReference type="AlphaFoldDB" id="A0A7S4F9S3"/>
<proteinExistence type="predicted"/>
<dbReference type="EMBL" id="HBIZ01057018">
    <property type="protein sequence ID" value="CAE0783405.1"/>
    <property type="molecule type" value="Transcribed_RNA"/>
</dbReference>
<organism evidence="1">
    <name type="scientific">Chrysotila carterae</name>
    <name type="common">Marine alga</name>
    <name type="synonym">Syracosphaera carterae</name>
    <dbReference type="NCBI Taxonomy" id="13221"/>
    <lineage>
        <taxon>Eukaryota</taxon>
        <taxon>Haptista</taxon>
        <taxon>Haptophyta</taxon>
        <taxon>Prymnesiophyceae</taxon>
        <taxon>Isochrysidales</taxon>
        <taxon>Isochrysidaceae</taxon>
        <taxon>Chrysotila</taxon>
    </lineage>
</organism>
<evidence type="ECO:0000313" key="1">
    <source>
        <dbReference type="EMBL" id="CAE0783405.1"/>
    </source>
</evidence>
<protein>
    <submittedName>
        <fullName evidence="1">Uncharacterized protein</fullName>
    </submittedName>
</protein>
<name>A0A7S4F9S3_CHRCT</name>
<sequence length="200" mass="22449">MRGLHDCVVDAHGMLKSATGSVSGKELCKKDGGGEVAHAHRWPVEVQHWTRHVPSATLLANEEHLKFPTRAEACVGEMLHEDHLRTTCSHQMVGSLNHLFDAGEFCASYDSKLEHVWAEHVGDHRRMLSVMRLDALRNNASLLRMTHDWVANVESLRIRCSYSVHNMNHLSTLCFGSEIARQHCVALPKHSASFDARDQS</sequence>
<accession>A0A7S4F9S3</accession>
<reference evidence="1" key="1">
    <citation type="submission" date="2021-01" db="EMBL/GenBank/DDBJ databases">
        <authorList>
            <person name="Corre E."/>
            <person name="Pelletier E."/>
            <person name="Niang G."/>
            <person name="Scheremetjew M."/>
            <person name="Finn R."/>
            <person name="Kale V."/>
            <person name="Holt S."/>
            <person name="Cochrane G."/>
            <person name="Meng A."/>
            <person name="Brown T."/>
            <person name="Cohen L."/>
        </authorList>
    </citation>
    <scope>NUCLEOTIDE SEQUENCE</scope>
    <source>
        <strain evidence="1">CCMP645</strain>
    </source>
</reference>
<gene>
    <name evidence="1" type="ORF">PCAR00345_LOCUS36109</name>
</gene>